<reference evidence="2 3" key="1">
    <citation type="submission" date="2019-10" db="EMBL/GenBank/DDBJ databases">
        <title>Bacillus aerolatum sp. nov., isolated from bioaerosol of sport playgrounds.</title>
        <authorList>
            <person name="Chen P."/>
            <person name="Zhang G."/>
        </authorList>
    </citation>
    <scope>NUCLEOTIDE SEQUENCE [LARGE SCALE GENOMIC DNA]</scope>
    <source>
        <strain evidence="2 3">CX253</strain>
    </source>
</reference>
<sequence length="168" mass="19480">MGFFERLFKQEKEKPKVEKRTVLNLKVGDIVTYDLQDYQVIGKLHYNDSGFAWDAYQLQGERGVLWLGVEMDDELELGIYQAIKLPLEEPIPKKVTYEGQEYRMAESGKAYVKGEGRSQNVHGKELKYFDFEDDSEEHFLSVEVWGSEVEVSYGYAIEEYELKILAGS</sequence>
<accession>A0A6I1FBY6</accession>
<feature type="domain" description="DUF4178" evidence="1">
    <location>
        <begin position="26"/>
        <end position="158"/>
    </location>
</feature>
<dbReference type="EMBL" id="WEIO01000011">
    <property type="protein sequence ID" value="KAB7704775.1"/>
    <property type="molecule type" value="Genomic_DNA"/>
</dbReference>
<dbReference type="Proteomes" id="UP000429595">
    <property type="component" value="Unassembled WGS sequence"/>
</dbReference>
<evidence type="ECO:0000313" key="3">
    <source>
        <dbReference type="Proteomes" id="UP000429595"/>
    </source>
</evidence>
<dbReference type="Pfam" id="PF13785">
    <property type="entry name" value="DUF4178"/>
    <property type="match status" value="1"/>
</dbReference>
<comment type="caution">
    <text evidence="2">The sequence shown here is derived from an EMBL/GenBank/DDBJ whole genome shotgun (WGS) entry which is preliminary data.</text>
</comment>
<gene>
    <name evidence="2" type="ORF">F9802_16535</name>
</gene>
<dbReference type="RefSeq" id="WP_152153927.1">
    <property type="nucleotide sequence ID" value="NZ_WEIO01000011.1"/>
</dbReference>
<dbReference type="InterPro" id="IPR025235">
    <property type="entry name" value="DUF4178"/>
</dbReference>
<keyword evidence="3" id="KW-1185">Reference proteome</keyword>
<evidence type="ECO:0000259" key="1">
    <source>
        <dbReference type="Pfam" id="PF13785"/>
    </source>
</evidence>
<dbReference type="AlphaFoldDB" id="A0A6I1FBY6"/>
<name>A0A6I1FBY6_9BACI</name>
<protein>
    <submittedName>
        <fullName evidence="2">DUF4178 domain-containing protein</fullName>
    </submittedName>
</protein>
<organism evidence="2 3">
    <name type="scientific">Bacillus aerolatus</name>
    <dbReference type="NCBI Taxonomy" id="2653354"/>
    <lineage>
        <taxon>Bacteria</taxon>
        <taxon>Bacillati</taxon>
        <taxon>Bacillota</taxon>
        <taxon>Bacilli</taxon>
        <taxon>Bacillales</taxon>
        <taxon>Bacillaceae</taxon>
        <taxon>Bacillus</taxon>
    </lineage>
</organism>
<evidence type="ECO:0000313" key="2">
    <source>
        <dbReference type="EMBL" id="KAB7704775.1"/>
    </source>
</evidence>
<proteinExistence type="predicted"/>